<dbReference type="GO" id="GO:0051539">
    <property type="term" value="F:4 iron, 4 sulfur cluster binding"/>
    <property type="evidence" value="ECO:0007669"/>
    <property type="project" value="UniProtKB-UniRule"/>
</dbReference>
<organism evidence="4 5">
    <name type="scientific">Anaerohalosphaera lusitana</name>
    <dbReference type="NCBI Taxonomy" id="1936003"/>
    <lineage>
        <taxon>Bacteria</taxon>
        <taxon>Pseudomonadati</taxon>
        <taxon>Planctomycetota</taxon>
        <taxon>Phycisphaerae</taxon>
        <taxon>Sedimentisphaerales</taxon>
        <taxon>Anaerohalosphaeraceae</taxon>
        <taxon>Anaerohalosphaera</taxon>
    </lineage>
</organism>
<keyword evidence="2" id="KW-0963">Cytoplasm</keyword>
<comment type="similarity">
    <text evidence="1">Belongs to the anaerobic coproporphyrinogen-III oxidase family. HemW subfamily.</text>
</comment>
<dbReference type="SFLD" id="SFLDS00029">
    <property type="entry name" value="Radical_SAM"/>
    <property type="match status" value="1"/>
</dbReference>
<evidence type="ECO:0000256" key="2">
    <source>
        <dbReference type="RuleBase" id="RU364116"/>
    </source>
</evidence>
<keyword evidence="2" id="KW-0143">Chaperone</keyword>
<dbReference type="GO" id="GO:0005737">
    <property type="term" value="C:cytoplasm"/>
    <property type="evidence" value="ECO:0007669"/>
    <property type="project" value="UniProtKB-SubCell"/>
</dbReference>
<sequence>MTAQPRQPEPAGLYCHIPFCASKCRYCAFYSEPVSRHTTAELVTAMIAHLRRCDPAQPITTVYIGGGTPTCIPPADLLRLIDAIHNHFRITPDSREFTVEANPHHLTPSLLTGLRDHGVNRLSVGAQSFCDRELALLGRTHTADDITAAVRSARDAGYGNISLDLIFALPGSTLADWQRSLDAVLALAPEHISAYSLAYEPRTPFHRALEAGELTATDEETDRRMYELTIDTLTAAGYDHYEISNFARPHRRCRHNLTYWANDPYIGIGPAAASYYKGIRSTNTPDIPAYISALQQNDLPPQTETHTPTDLETACETAVLNLRRTAGIDLAEYKSRTHHDLRDLFAKEIDHNIRAGLLTLKNKSKNLALTPQALPIADKILTDFATI</sequence>
<keyword evidence="2" id="KW-0349">Heme</keyword>
<dbReference type="GO" id="GO:0004109">
    <property type="term" value="F:coproporphyrinogen oxidase activity"/>
    <property type="evidence" value="ECO:0007669"/>
    <property type="project" value="InterPro"/>
</dbReference>
<keyword evidence="2" id="KW-0949">S-adenosyl-L-methionine</keyword>
<dbReference type="PROSITE" id="PS51918">
    <property type="entry name" value="RADICAL_SAM"/>
    <property type="match status" value="1"/>
</dbReference>
<dbReference type="InterPro" id="IPR006638">
    <property type="entry name" value="Elp3/MiaA/NifB-like_rSAM"/>
</dbReference>
<gene>
    <name evidence="4" type="primary">hemN</name>
    <name evidence="4" type="ORF">STSP2_00918</name>
</gene>
<dbReference type="SUPFAM" id="SSF102114">
    <property type="entry name" value="Radical SAM enzymes"/>
    <property type="match status" value="1"/>
</dbReference>
<dbReference type="RefSeq" id="WP_146660225.1">
    <property type="nucleotide sequence ID" value="NZ_CP019791.1"/>
</dbReference>
<keyword evidence="2" id="KW-0411">Iron-sulfur</keyword>
<keyword evidence="2" id="KW-0408">Iron</keyword>
<keyword evidence="2" id="KW-0004">4Fe-4S</keyword>
<evidence type="ECO:0000259" key="3">
    <source>
        <dbReference type="PROSITE" id="PS51918"/>
    </source>
</evidence>
<comment type="subcellular location">
    <subcellularLocation>
        <location evidence="2">Cytoplasm</location>
    </subcellularLocation>
</comment>
<dbReference type="PANTHER" id="PTHR13932:SF5">
    <property type="entry name" value="RADICAL S-ADENOSYL METHIONINE DOMAIN-CONTAINING PROTEIN 1, MITOCHONDRIAL"/>
    <property type="match status" value="1"/>
</dbReference>
<dbReference type="AlphaFoldDB" id="A0A1U9NIL1"/>
<dbReference type="NCBIfam" id="TIGR00539">
    <property type="entry name" value="hemN_rel"/>
    <property type="match status" value="1"/>
</dbReference>
<dbReference type="InterPro" id="IPR023404">
    <property type="entry name" value="rSAM_horseshoe"/>
</dbReference>
<keyword evidence="4" id="KW-0560">Oxidoreductase</keyword>
<feature type="domain" description="Radical SAM core" evidence="3">
    <location>
        <begin position="5"/>
        <end position="239"/>
    </location>
</feature>
<keyword evidence="5" id="KW-1185">Reference proteome</keyword>
<dbReference type="SFLD" id="SFLDG01082">
    <property type="entry name" value="B12-binding_domain_containing"/>
    <property type="match status" value="1"/>
</dbReference>
<dbReference type="Gene3D" id="3.80.30.20">
    <property type="entry name" value="tm_1862 like domain"/>
    <property type="match status" value="1"/>
</dbReference>
<name>A0A1U9NIL1_9BACT</name>
<keyword evidence="2" id="KW-0479">Metal-binding</keyword>
<dbReference type="STRING" id="1936003.STSP2_00918"/>
<dbReference type="KEGG" id="alus:STSP2_00918"/>
<proteinExistence type="inferred from homology"/>
<dbReference type="EMBL" id="CP019791">
    <property type="protein sequence ID" value="AQT67769.1"/>
    <property type="molecule type" value="Genomic_DNA"/>
</dbReference>
<dbReference type="GO" id="GO:0046872">
    <property type="term" value="F:metal ion binding"/>
    <property type="evidence" value="ECO:0007669"/>
    <property type="project" value="UniProtKB-UniRule"/>
</dbReference>
<dbReference type="OrthoDB" id="9808022at2"/>
<evidence type="ECO:0000313" key="4">
    <source>
        <dbReference type="EMBL" id="AQT67769.1"/>
    </source>
</evidence>
<evidence type="ECO:0000256" key="1">
    <source>
        <dbReference type="ARBA" id="ARBA00006100"/>
    </source>
</evidence>
<evidence type="ECO:0000313" key="5">
    <source>
        <dbReference type="Proteomes" id="UP000189674"/>
    </source>
</evidence>
<dbReference type="SFLD" id="SFLDF00288">
    <property type="entry name" value="HemN-like__clustered_with_nucl"/>
    <property type="match status" value="1"/>
</dbReference>
<dbReference type="CDD" id="cd01335">
    <property type="entry name" value="Radical_SAM"/>
    <property type="match status" value="1"/>
</dbReference>
<dbReference type="InterPro" id="IPR058240">
    <property type="entry name" value="rSAM_sf"/>
</dbReference>
<reference evidence="5" key="1">
    <citation type="submission" date="2017-02" db="EMBL/GenBank/DDBJ databases">
        <title>Comparative genomics and description of representatives of a novel lineage of planctomycetes thriving in anoxic sediments.</title>
        <authorList>
            <person name="Spring S."/>
            <person name="Bunk B."/>
            <person name="Sproer C."/>
        </authorList>
    </citation>
    <scope>NUCLEOTIDE SEQUENCE [LARGE SCALE GENOMIC DNA]</scope>
    <source>
        <strain evidence="5">ST-NAGAB-D1</strain>
    </source>
</reference>
<accession>A0A1U9NIL1</accession>
<dbReference type="InterPro" id="IPR034505">
    <property type="entry name" value="Coproporphyrinogen-III_oxidase"/>
</dbReference>
<dbReference type="SFLD" id="SFLDF00562">
    <property type="entry name" value="HemN-like__clustered_with_heat"/>
    <property type="match status" value="1"/>
</dbReference>
<dbReference type="SFLD" id="SFLDG01065">
    <property type="entry name" value="anaerobic_coproporphyrinogen-I"/>
    <property type="match status" value="1"/>
</dbReference>
<dbReference type="InterPro" id="IPR010723">
    <property type="entry name" value="HemN_C"/>
</dbReference>
<dbReference type="SMART" id="SM00729">
    <property type="entry name" value="Elp3"/>
    <property type="match status" value="1"/>
</dbReference>
<protein>
    <recommendedName>
        <fullName evidence="2">Heme chaperone HemW</fullName>
    </recommendedName>
</protein>
<dbReference type="InterPro" id="IPR004559">
    <property type="entry name" value="HemW-like"/>
</dbReference>
<dbReference type="InterPro" id="IPR007197">
    <property type="entry name" value="rSAM"/>
</dbReference>
<dbReference type="Proteomes" id="UP000189674">
    <property type="component" value="Chromosome"/>
</dbReference>
<comment type="function">
    <text evidence="2">Probably acts as a heme chaperone, transferring heme to an unknown acceptor. Binds one molecule of heme per monomer, possibly covalently. Binds 1 [4Fe-4S] cluster. The cluster is coordinated with 3 cysteines and an exchangeable S-adenosyl-L-methionine.</text>
</comment>
<dbReference type="GO" id="GO:0006779">
    <property type="term" value="P:porphyrin-containing compound biosynthetic process"/>
    <property type="evidence" value="ECO:0007669"/>
    <property type="project" value="InterPro"/>
</dbReference>
<dbReference type="Pfam" id="PF06969">
    <property type="entry name" value="HemN_C"/>
    <property type="match status" value="1"/>
</dbReference>
<dbReference type="PANTHER" id="PTHR13932">
    <property type="entry name" value="COPROPORPHYRINIGEN III OXIDASE"/>
    <property type="match status" value="1"/>
</dbReference>
<dbReference type="Pfam" id="PF04055">
    <property type="entry name" value="Radical_SAM"/>
    <property type="match status" value="1"/>
</dbReference>